<keyword evidence="3" id="KW-1185">Reference proteome</keyword>
<dbReference type="Gene3D" id="1.10.8.10">
    <property type="entry name" value="DNA helicase RuvA subunit, C-terminal domain"/>
    <property type="match status" value="1"/>
</dbReference>
<dbReference type="eggNOG" id="KOG0010">
    <property type="taxonomic scope" value="Eukaryota"/>
</dbReference>
<dbReference type="SUPFAM" id="SSF46934">
    <property type="entry name" value="UBA-like"/>
    <property type="match status" value="1"/>
</dbReference>
<evidence type="ECO:0000259" key="1">
    <source>
        <dbReference type="PROSITE" id="PS50030"/>
    </source>
</evidence>
<dbReference type="InterPro" id="IPR015940">
    <property type="entry name" value="UBA"/>
</dbReference>
<dbReference type="PROSITE" id="PS50030">
    <property type="entry name" value="UBA"/>
    <property type="match status" value="1"/>
</dbReference>
<dbReference type="InterPro" id="IPR009060">
    <property type="entry name" value="UBA-like_sf"/>
</dbReference>
<organism evidence="2 3">
    <name type="scientific">Erythranthe guttata</name>
    <name type="common">Yellow monkey flower</name>
    <name type="synonym">Mimulus guttatus</name>
    <dbReference type="NCBI Taxonomy" id="4155"/>
    <lineage>
        <taxon>Eukaryota</taxon>
        <taxon>Viridiplantae</taxon>
        <taxon>Streptophyta</taxon>
        <taxon>Embryophyta</taxon>
        <taxon>Tracheophyta</taxon>
        <taxon>Spermatophyta</taxon>
        <taxon>Magnoliopsida</taxon>
        <taxon>eudicotyledons</taxon>
        <taxon>Gunneridae</taxon>
        <taxon>Pentapetalae</taxon>
        <taxon>asterids</taxon>
        <taxon>lamiids</taxon>
        <taxon>Lamiales</taxon>
        <taxon>Phrymaceae</taxon>
        <taxon>Erythranthe</taxon>
    </lineage>
</organism>
<feature type="domain" description="UBA" evidence="1">
    <location>
        <begin position="64"/>
        <end position="109"/>
    </location>
</feature>
<dbReference type="FunFam" id="1.10.8.10:FF:000042">
    <property type="entry name" value="Ubiquitin domain-containing protein DSK2b"/>
    <property type="match status" value="1"/>
</dbReference>
<dbReference type="Proteomes" id="UP000030748">
    <property type="component" value="Unassembled WGS sequence"/>
</dbReference>
<reference evidence="2 3" key="1">
    <citation type="journal article" date="2013" name="Proc. Natl. Acad. Sci. U.S.A.">
        <title>Fine-scale variation in meiotic recombination in Mimulus inferred from population shotgun sequencing.</title>
        <authorList>
            <person name="Hellsten U."/>
            <person name="Wright K.M."/>
            <person name="Jenkins J."/>
            <person name="Shu S."/>
            <person name="Yuan Y."/>
            <person name="Wessler S.R."/>
            <person name="Schmutz J."/>
            <person name="Willis J.H."/>
            <person name="Rokhsar D.S."/>
        </authorList>
    </citation>
    <scope>NUCLEOTIDE SEQUENCE [LARGE SCALE GENOMIC DNA]</scope>
    <source>
        <strain evidence="3">cv. DUN x IM62</strain>
    </source>
</reference>
<evidence type="ECO:0000313" key="3">
    <source>
        <dbReference type="Proteomes" id="UP000030748"/>
    </source>
</evidence>
<accession>A0A022QU39</accession>
<dbReference type="PANTHER" id="PTHR10677">
    <property type="entry name" value="UBIQUILIN"/>
    <property type="match status" value="1"/>
</dbReference>
<dbReference type="Pfam" id="PF00627">
    <property type="entry name" value="UBA"/>
    <property type="match status" value="1"/>
</dbReference>
<proteinExistence type="predicted"/>
<dbReference type="AlphaFoldDB" id="A0A022QU39"/>
<evidence type="ECO:0000313" key="2">
    <source>
        <dbReference type="EMBL" id="EYU30828.1"/>
    </source>
</evidence>
<name>A0A022QU39_ERYGU</name>
<protein>
    <recommendedName>
        <fullName evidence="1">UBA domain-containing protein</fullName>
    </recommendedName>
</protein>
<gene>
    <name evidence="2" type="ORF">MIMGU_mgv1a025235mg</name>
</gene>
<dbReference type="EMBL" id="KI631018">
    <property type="protein sequence ID" value="EYU30828.1"/>
    <property type="molecule type" value="Genomic_DNA"/>
</dbReference>
<dbReference type="STRING" id="4155.A0A022QU39"/>
<sequence>MALLITGLVEYCREPGRNAAGETGRNAAGETAATADNMGLDMLMNMFRGLGTVGGMTTPNSSQAPPEELYATQLSQLREMGFIDTQENIRALIAAAGNVGAAVERLVGNSYR</sequence>
<dbReference type="SMART" id="SM00165">
    <property type="entry name" value="UBA"/>
    <property type="match status" value="1"/>
</dbReference>
<dbReference type="InterPro" id="IPR015496">
    <property type="entry name" value="Ubiquilin"/>
</dbReference>
<dbReference type="PANTHER" id="PTHR10677:SF3">
    <property type="entry name" value="FI07626P-RELATED"/>
    <property type="match status" value="1"/>
</dbReference>